<sequence>MTRAFLRLRCPYRPVARQSPLSICLRSYSSGLTHDRVQVRCGSTGDVSIDLYNIDKLSPTTPLLLHLPPSPTIDDTRVPLPAFIQRFPVATINYRWDMFESRIPGSPIYDTGRARSWPTPVHDVGFSFAWLSENLRPLGSGRQFVYAYGSYLGASLATSLALTECHPHSPFAVRGLVAYNGIYNWTMFLPDHKVNRSPKKTKMVSKPMKFGSEHMQSLWEQLPALFGEPCNLFDCFGSPSLFFHNPGLTEPASFYQSSEEAAAIKAIADGELPVGDIQQVRKSHLIFPPRSSTLKIPETMLLHDSVPQFIRSKAANSKTVKKTASNTFGSQAMELAELMWRSVDVVELKERAKWDDEIAVWANEAKRRVQLADVGNERPDLSLNTAGAKIIADWLAARFPMA</sequence>
<proteinExistence type="predicted"/>
<dbReference type="SUPFAM" id="SSF53474">
    <property type="entry name" value="alpha/beta-Hydrolases"/>
    <property type="match status" value="1"/>
</dbReference>
<evidence type="ECO:0000313" key="2">
    <source>
        <dbReference type="Proteomes" id="UP000039046"/>
    </source>
</evidence>
<dbReference type="AlphaFoldDB" id="A0A0A1TH68"/>
<dbReference type="Gene3D" id="3.40.50.1820">
    <property type="entry name" value="alpha/beta hydrolase"/>
    <property type="match status" value="1"/>
</dbReference>
<evidence type="ECO:0008006" key="3">
    <source>
        <dbReference type="Google" id="ProtNLM"/>
    </source>
</evidence>
<gene>
    <name evidence="1" type="ORF">VHEMI09777</name>
</gene>
<dbReference type="STRING" id="1531966.A0A0A1TH68"/>
<accession>A0A0A1TH68</accession>
<dbReference type="InterPro" id="IPR029058">
    <property type="entry name" value="AB_hydrolase_fold"/>
</dbReference>
<name>A0A0A1TH68_9HYPO</name>
<dbReference type="HOGENOM" id="CLU_017835_0_0_1"/>
<protein>
    <recommendedName>
        <fullName evidence="3">AB hydrolase-1 domain-containing protein</fullName>
    </recommendedName>
</protein>
<dbReference type="OrthoDB" id="5396420at2759"/>
<reference evidence="1 2" key="1">
    <citation type="journal article" date="2015" name="Genome Announc.">
        <title>Draft Genome Sequence and Gene Annotation of the Entomopathogenic Fungus Verticillium hemipterigenum.</title>
        <authorList>
            <person name="Horn F."/>
            <person name="Habel A."/>
            <person name="Scharf D.H."/>
            <person name="Dworschak J."/>
            <person name="Brakhage A.A."/>
            <person name="Guthke R."/>
            <person name="Hertweck C."/>
            <person name="Linde J."/>
        </authorList>
    </citation>
    <scope>NUCLEOTIDE SEQUENCE [LARGE SCALE GENOMIC DNA]</scope>
</reference>
<keyword evidence="2" id="KW-1185">Reference proteome</keyword>
<organism evidence="1 2">
    <name type="scientific">[Torrubiella] hemipterigena</name>
    <dbReference type="NCBI Taxonomy" id="1531966"/>
    <lineage>
        <taxon>Eukaryota</taxon>
        <taxon>Fungi</taxon>
        <taxon>Dikarya</taxon>
        <taxon>Ascomycota</taxon>
        <taxon>Pezizomycotina</taxon>
        <taxon>Sordariomycetes</taxon>
        <taxon>Hypocreomycetidae</taxon>
        <taxon>Hypocreales</taxon>
        <taxon>Clavicipitaceae</taxon>
        <taxon>Clavicipitaceae incertae sedis</taxon>
        <taxon>'Torrubiella' clade</taxon>
    </lineage>
</organism>
<dbReference type="Proteomes" id="UP000039046">
    <property type="component" value="Unassembled WGS sequence"/>
</dbReference>
<evidence type="ECO:0000313" key="1">
    <source>
        <dbReference type="EMBL" id="CEJ94234.1"/>
    </source>
</evidence>
<dbReference type="EMBL" id="CDHN01000006">
    <property type="protein sequence ID" value="CEJ94234.1"/>
    <property type="molecule type" value="Genomic_DNA"/>
</dbReference>